<protein>
    <submittedName>
        <fullName evidence="10">Terpene synthase 3</fullName>
    </submittedName>
</protein>
<dbReference type="InterPro" id="IPR008949">
    <property type="entry name" value="Isoprenoid_synthase_dom_sf"/>
</dbReference>
<dbReference type="GO" id="GO:0009686">
    <property type="term" value="P:gibberellin biosynthetic process"/>
    <property type="evidence" value="ECO:0007669"/>
    <property type="project" value="TreeGrafter"/>
</dbReference>
<organism evidence="10">
    <name type="scientific">Chiococca alba</name>
    <name type="common">West Indian milkberry</name>
    <name type="synonym">Lonicera alba</name>
    <dbReference type="NCBI Taxonomy" id="28527"/>
    <lineage>
        <taxon>Eukaryota</taxon>
        <taxon>Viridiplantae</taxon>
        <taxon>Streptophyta</taxon>
        <taxon>Embryophyta</taxon>
        <taxon>Tracheophyta</taxon>
        <taxon>Spermatophyta</taxon>
        <taxon>Magnoliopsida</taxon>
        <taxon>eudicotyledons</taxon>
        <taxon>Gunneridae</taxon>
        <taxon>Pentapetalae</taxon>
        <taxon>asterids</taxon>
        <taxon>lamiids</taxon>
        <taxon>Gentianales</taxon>
        <taxon>Rubiaceae</taxon>
        <taxon>Cinchonoideae</taxon>
        <taxon>Chiococceae</taxon>
        <taxon>Chiococca</taxon>
    </lineage>
</organism>
<dbReference type="Gene3D" id="1.10.600.10">
    <property type="entry name" value="Farnesyl Diphosphate Synthase"/>
    <property type="match status" value="1"/>
</dbReference>
<dbReference type="SFLD" id="SFLDS00005">
    <property type="entry name" value="Isoprenoid_Synthase_Type_I"/>
    <property type="match status" value="1"/>
</dbReference>
<dbReference type="FunFam" id="1.10.600.10:FF:000005">
    <property type="entry name" value="Ent-kaur-16-ene synthase, chloroplastic"/>
    <property type="match status" value="1"/>
</dbReference>
<dbReference type="Pfam" id="PF01397">
    <property type="entry name" value="Terpene_synth"/>
    <property type="match status" value="1"/>
</dbReference>
<dbReference type="InterPro" id="IPR001906">
    <property type="entry name" value="Terpene_synth_N"/>
</dbReference>
<comment type="similarity">
    <text evidence="3">Belongs to the terpene synthase family.</text>
</comment>
<dbReference type="FunFam" id="1.50.10.160:FF:000002">
    <property type="entry name" value="cis-abienol synthase, chloroplastic"/>
    <property type="match status" value="1"/>
</dbReference>
<keyword evidence="4" id="KW-0150">Chloroplast</keyword>
<dbReference type="SUPFAM" id="SSF48239">
    <property type="entry name" value="Terpenoid cyclases/Protein prenyltransferases"/>
    <property type="match status" value="2"/>
</dbReference>
<evidence type="ECO:0000256" key="2">
    <source>
        <dbReference type="ARBA" id="ARBA00004229"/>
    </source>
</evidence>
<dbReference type="InterPro" id="IPR044814">
    <property type="entry name" value="Terpene_cyclase_plant_C1"/>
</dbReference>
<evidence type="ECO:0000256" key="7">
    <source>
        <dbReference type="ARBA" id="ARBA00023239"/>
    </source>
</evidence>
<feature type="domain" description="Terpene synthase N-terminal" evidence="8">
    <location>
        <begin position="244"/>
        <end position="426"/>
    </location>
</feature>
<evidence type="ECO:0000313" key="10">
    <source>
        <dbReference type="EMBL" id="QIA61388.1"/>
    </source>
</evidence>
<evidence type="ECO:0000256" key="5">
    <source>
        <dbReference type="ARBA" id="ARBA00022723"/>
    </source>
</evidence>
<comment type="cofactor">
    <cofactor evidence="1">
        <name>Mg(2+)</name>
        <dbReference type="ChEBI" id="CHEBI:18420"/>
    </cofactor>
</comment>
<dbReference type="EMBL" id="MK922248">
    <property type="protein sequence ID" value="QIA61388.1"/>
    <property type="molecule type" value="mRNA"/>
</dbReference>
<dbReference type="InterPro" id="IPR034741">
    <property type="entry name" value="Terpene_cyclase-like_1_C"/>
</dbReference>
<feature type="domain" description="Terpene synthase metal-binding" evidence="9">
    <location>
        <begin position="515"/>
        <end position="751"/>
    </location>
</feature>
<dbReference type="GO" id="GO:0000287">
    <property type="term" value="F:magnesium ion binding"/>
    <property type="evidence" value="ECO:0007669"/>
    <property type="project" value="InterPro"/>
</dbReference>
<dbReference type="FunFam" id="1.50.10.130:FF:000002">
    <property type="entry name" value="Ent-copalyl diphosphate synthase, chloroplastic"/>
    <property type="match status" value="1"/>
</dbReference>
<dbReference type="GO" id="GO:0010333">
    <property type="term" value="F:terpene synthase activity"/>
    <property type="evidence" value="ECO:0007669"/>
    <property type="project" value="InterPro"/>
</dbReference>
<dbReference type="SUPFAM" id="SSF48576">
    <property type="entry name" value="Terpenoid synthases"/>
    <property type="match status" value="1"/>
</dbReference>
<dbReference type="InterPro" id="IPR008930">
    <property type="entry name" value="Terpenoid_cyclase/PrenylTrfase"/>
</dbReference>
<dbReference type="Pfam" id="PF03936">
    <property type="entry name" value="Terpene_synth_C"/>
    <property type="match status" value="1"/>
</dbReference>
<keyword evidence="7" id="KW-0456">Lyase</keyword>
<dbReference type="InterPro" id="IPR036965">
    <property type="entry name" value="Terpene_synth_N_sf"/>
</dbReference>
<dbReference type="InterPro" id="IPR005630">
    <property type="entry name" value="Terpene_synthase_metal-bd"/>
</dbReference>
<evidence type="ECO:0000256" key="3">
    <source>
        <dbReference type="ARBA" id="ARBA00006333"/>
    </source>
</evidence>
<sequence>MVVMNTAPAHSYHPFPFAGPKSSATLFSNYYCSSRKKSSPPRISASVSLLTGVESTTAINSSDPEIKERIRKLFHDVDISLSSYDTAWVAMVPAPHSSQSPLFPQCINWLLDNQLPDGSWSLPPPHHHPLLLKDALSSTLACVLALRRWGIGQEQVDKGIRFVELNFASASDQNQHLPVGFDIIFPGMLEYARDLNLNLQLESATVNALLLKRDQELTRFFKSYSDESKAYLAYVSEGIVKLQNWDTVMKFQRKNGSLFNSPSATAAAVMHVHNPGCLDYLHSVLEKHGNAVPTVYPLDIYPRLCLVDNLERLGICGHFRKEILSVLDDTYRCWMQGDEEIFAEKSTCAIAFTLLRKHGYNISADPLTPFLKEECFSNSLGGCLKDTSAVLELYRALEMIISQNESALVKKSLWSRSFLKEHISGGCDLKGFSNQISILVDDILNFPSHATLQRVANRRSIEQYNLDSTKILKTSYCSSNFSNKDLLILAVKDFNHCQLIHREELKELERWVTDNRLDKLKFARQKSAYCYFSAAATIFSPELSDARMSWAKNGVLATLVDDFFDVGGSLEELKKLIELVEKWDINVSDGCCSEPVQILFSALHSTIQEIGDKAFKWQARSVTNHIFKIWLDLLNSMLREAEWARNATVPTVEEYMTNGYVSFALGPIILPALYLVGPKLSEEVVKDSEFHSLFKLVSTCGRLLNDVHSFERESKSGQLNALSLRLIHGGVGITEAAAVAEMKSSIENLRRELLRLVLRKEGSVVPRACKDLFWNMSKVLHQFYNKDDGFTSEEMIQLVKSIIYEPIAVNEFLNSCHT</sequence>
<dbReference type="Gene3D" id="1.50.10.160">
    <property type="match status" value="1"/>
</dbReference>
<keyword evidence="5" id="KW-0479">Metal-binding</keyword>
<dbReference type="Gene3D" id="1.50.10.130">
    <property type="entry name" value="Terpene synthase, N-terminal domain"/>
    <property type="match status" value="1"/>
</dbReference>
<dbReference type="SFLD" id="SFLDG01014">
    <property type="entry name" value="Terpene_Cyclase_Like_1_N-term"/>
    <property type="match status" value="1"/>
</dbReference>
<dbReference type="SFLD" id="SFLDG01019">
    <property type="entry name" value="Terpene_Cyclase_Like_1_C_Termi"/>
    <property type="match status" value="1"/>
</dbReference>
<dbReference type="AlphaFoldDB" id="A0A6M3EV98"/>
<evidence type="ECO:0000259" key="9">
    <source>
        <dbReference type="Pfam" id="PF03936"/>
    </source>
</evidence>
<evidence type="ECO:0000259" key="8">
    <source>
        <dbReference type="Pfam" id="PF01397"/>
    </source>
</evidence>
<evidence type="ECO:0000256" key="4">
    <source>
        <dbReference type="ARBA" id="ARBA00022528"/>
    </source>
</evidence>
<dbReference type="PANTHER" id="PTHR31739">
    <property type="entry name" value="ENT-COPALYL DIPHOSPHATE SYNTHASE, CHLOROPLASTIC"/>
    <property type="match status" value="1"/>
</dbReference>
<evidence type="ECO:0000256" key="1">
    <source>
        <dbReference type="ARBA" id="ARBA00001946"/>
    </source>
</evidence>
<accession>A0A6M3EV98</accession>
<dbReference type="CDD" id="cd00684">
    <property type="entry name" value="Terpene_cyclase_plant_C1"/>
    <property type="match status" value="1"/>
</dbReference>
<dbReference type="PANTHER" id="PTHR31739:SF3">
    <property type="entry name" value="ENT-KAUR-16-ENE SYNTHASE, CHLOROPLASTIC"/>
    <property type="match status" value="1"/>
</dbReference>
<keyword evidence="4" id="KW-0934">Plastid</keyword>
<evidence type="ECO:0000256" key="6">
    <source>
        <dbReference type="ARBA" id="ARBA00022842"/>
    </source>
</evidence>
<dbReference type="InterPro" id="IPR050148">
    <property type="entry name" value="Terpene_synthase-like"/>
</dbReference>
<proteinExistence type="evidence at transcript level"/>
<keyword evidence="6" id="KW-0460">Magnesium</keyword>
<reference evidence="10" key="1">
    <citation type="submission" date="2019-05" db="EMBL/GenBank/DDBJ databases">
        <authorList>
            <person name="Bhat W.W."/>
            <person name="Hamberger B."/>
            <person name="Lau K."/>
            <person name="Buell R.C."/>
            <person name="Hamberger B."/>
        </authorList>
    </citation>
    <scope>NUCLEOTIDE SEQUENCE</scope>
</reference>
<comment type="subcellular location">
    <subcellularLocation>
        <location evidence="2">Plastid</location>
        <location evidence="2">Chloroplast</location>
    </subcellularLocation>
</comment>
<name>A0A6M3EV98_CHIAL</name>
<dbReference type="GO" id="GO:0009507">
    <property type="term" value="C:chloroplast"/>
    <property type="evidence" value="ECO:0007669"/>
    <property type="project" value="UniProtKB-SubCell"/>
</dbReference>